<keyword evidence="11" id="KW-1185">Reference proteome</keyword>
<dbReference type="InterPro" id="IPR036739">
    <property type="entry name" value="SLC41_membr_dom_sf"/>
</dbReference>
<feature type="transmembrane region" description="Helical" evidence="8">
    <location>
        <begin position="417"/>
        <end position="445"/>
    </location>
</feature>
<feature type="transmembrane region" description="Helical" evidence="8">
    <location>
        <begin position="356"/>
        <end position="378"/>
    </location>
</feature>
<dbReference type="Pfam" id="PF01769">
    <property type="entry name" value="MgtE"/>
    <property type="match status" value="1"/>
</dbReference>
<comment type="subcellular location">
    <subcellularLocation>
        <location evidence="1">Membrane</location>
        <topology evidence="1">Multi-pass membrane protein</topology>
    </subcellularLocation>
</comment>
<dbReference type="EMBL" id="JAQOMS010000002">
    <property type="protein sequence ID" value="MDC2890713.1"/>
    <property type="molecule type" value="Genomic_DNA"/>
</dbReference>
<comment type="caution">
    <text evidence="10">The sequence shown here is derived from an EMBL/GenBank/DDBJ whole genome shotgun (WGS) entry which is preliminary data.</text>
</comment>
<dbReference type="PANTHER" id="PTHR41394:SF5">
    <property type="entry name" value="SLC41A_MGTE INTEGRAL MEMBRANE DOMAIN-CONTAINING PROTEIN"/>
    <property type="match status" value="1"/>
</dbReference>
<dbReference type="SMART" id="SM00924">
    <property type="entry name" value="MgtE_N"/>
    <property type="match status" value="1"/>
</dbReference>
<dbReference type="Gene3D" id="1.25.60.10">
    <property type="entry name" value="MgtE N-terminal domain-like"/>
    <property type="match status" value="1"/>
</dbReference>
<gene>
    <name evidence="10" type="ORF">PN838_20670</name>
</gene>
<feature type="transmembrane region" description="Helical" evidence="8">
    <location>
        <begin position="384"/>
        <end position="405"/>
    </location>
</feature>
<dbReference type="InterPro" id="IPR046342">
    <property type="entry name" value="CBS_dom_sf"/>
</dbReference>
<protein>
    <submittedName>
        <fullName evidence="10">Magnesium transporter</fullName>
    </submittedName>
</protein>
<dbReference type="SUPFAM" id="SSF54631">
    <property type="entry name" value="CBS-domain pair"/>
    <property type="match status" value="1"/>
</dbReference>
<organism evidence="10 11">
    <name type="scientific">Psychrosphaera algicola</name>
    <dbReference type="NCBI Taxonomy" id="3023714"/>
    <lineage>
        <taxon>Bacteria</taxon>
        <taxon>Pseudomonadati</taxon>
        <taxon>Pseudomonadota</taxon>
        <taxon>Gammaproteobacteria</taxon>
        <taxon>Alteromonadales</taxon>
        <taxon>Pseudoalteromonadaceae</taxon>
        <taxon>Psychrosphaera</taxon>
    </lineage>
</organism>
<evidence type="ECO:0000256" key="1">
    <source>
        <dbReference type="ARBA" id="ARBA00004141"/>
    </source>
</evidence>
<reference evidence="10 11" key="1">
    <citation type="submission" date="2023-01" db="EMBL/GenBank/DDBJ databases">
        <title>Psychrosphaera sp. nov., isolated from marine algae.</title>
        <authorList>
            <person name="Bayburt H."/>
            <person name="Choi B.J."/>
            <person name="Kim J.M."/>
            <person name="Choi D.G."/>
            <person name="Jeon C.O."/>
        </authorList>
    </citation>
    <scope>NUCLEOTIDE SEQUENCE [LARGE SCALE GENOMIC DNA]</scope>
    <source>
        <strain evidence="10 11">G1-22</strain>
    </source>
</reference>
<feature type="transmembrane region" description="Helical" evidence="8">
    <location>
        <begin position="282"/>
        <end position="302"/>
    </location>
</feature>
<dbReference type="InterPro" id="IPR006668">
    <property type="entry name" value="Mg_transptr_MgtE_intracell_dom"/>
</dbReference>
<evidence type="ECO:0000256" key="8">
    <source>
        <dbReference type="SAM" id="Phobius"/>
    </source>
</evidence>
<sequence length="446" mass="48053">MENHSLAIDLEPLIAALAIEPIELPDVCQTLNSFQWAGVFEGLTNDQRIKLWAFIPVELQSTVLAVMREDARNQFIAVLPQQVIAEAISSATNAEVMGILDVLPKRTAAKLVNKLDPVMQSVLETSLSYSSNQVGRYANANVYTVNEKASVKDLINEIKSSDITNDGGSYFVVDDSLIYVGEVKISDILNSSQKTDVKELVIPNEKVILDQASLLEASDLVRGSNKAALPIVTKTGVFLGQFSIHDALDVFQAHYEEQLAHMGKVSDEDLFAPVAVSARRRAVWLGINLVTAFLASFVIGIFDAVLIEVVALAVLMPIVASMGGITGSQTLTLTIRGLATGQLGKGNFKVLRSKELKVAAINGVLWAMLVTVVTMYWFDNPGLSSILALAMVVNMTIASFAGIMIPMILDKLGIDPALAGSVILTTVTDVTGFFVFLGSATLLFIH</sequence>
<dbReference type="CDD" id="cd02205">
    <property type="entry name" value="CBS_pair_SF"/>
    <property type="match status" value="1"/>
</dbReference>
<comment type="similarity">
    <text evidence="2">Belongs to the SLC41A transporter family.</text>
</comment>
<dbReference type="Gene3D" id="1.10.357.20">
    <property type="entry name" value="SLC41 divalent cation transporters, integral membrane domain"/>
    <property type="match status" value="1"/>
</dbReference>
<evidence type="ECO:0000256" key="7">
    <source>
        <dbReference type="ARBA" id="ARBA00023136"/>
    </source>
</evidence>
<feature type="transmembrane region" description="Helical" evidence="8">
    <location>
        <begin position="314"/>
        <end position="335"/>
    </location>
</feature>
<dbReference type="Pfam" id="PF03448">
    <property type="entry name" value="MgtE_N"/>
    <property type="match status" value="1"/>
</dbReference>
<keyword evidence="6 8" id="KW-1133">Transmembrane helix</keyword>
<keyword evidence="5" id="KW-0460">Magnesium</keyword>
<dbReference type="InterPro" id="IPR006667">
    <property type="entry name" value="SLC41_membr_dom"/>
</dbReference>
<name>A0ABT5FHP0_9GAMM</name>
<keyword evidence="7 8" id="KW-0472">Membrane</keyword>
<dbReference type="SUPFAM" id="SSF158791">
    <property type="entry name" value="MgtE N-terminal domain-like"/>
    <property type="match status" value="1"/>
</dbReference>
<proteinExistence type="inferred from homology"/>
<evidence type="ECO:0000256" key="2">
    <source>
        <dbReference type="ARBA" id="ARBA00009749"/>
    </source>
</evidence>
<evidence type="ECO:0000313" key="10">
    <source>
        <dbReference type="EMBL" id="MDC2890713.1"/>
    </source>
</evidence>
<evidence type="ECO:0000256" key="6">
    <source>
        <dbReference type="ARBA" id="ARBA00022989"/>
    </source>
</evidence>
<evidence type="ECO:0000259" key="9">
    <source>
        <dbReference type="SMART" id="SM00924"/>
    </source>
</evidence>
<evidence type="ECO:0000313" key="11">
    <source>
        <dbReference type="Proteomes" id="UP001528411"/>
    </source>
</evidence>
<evidence type="ECO:0000256" key="3">
    <source>
        <dbReference type="ARBA" id="ARBA00022448"/>
    </source>
</evidence>
<accession>A0ABT5FHP0</accession>
<keyword evidence="4 8" id="KW-0812">Transmembrane</keyword>
<dbReference type="RefSeq" id="WP_272181827.1">
    <property type="nucleotide sequence ID" value="NZ_JAQOMS010000002.1"/>
</dbReference>
<feature type="domain" description="Magnesium transporter MgtE intracellular" evidence="9">
    <location>
        <begin position="31"/>
        <end position="134"/>
    </location>
</feature>
<dbReference type="Proteomes" id="UP001528411">
    <property type="component" value="Unassembled WGS sequence"/>
</dbReference>
<dbReference type="PANTHER" id="PTHR41394">
    <property type="entry name" value="MAGNESIUM TRANSPORTER MGTE"/>
    <property type="match status" value="1"/>
</dbReference>
<dbReference type="Gene3D" id="3.10.580.10">
    <property type="entry name" value="CBS-domain"/>
    <property type="match status" value="1"/>
</dbReference>
<evidence type="ECO:0000256" key="4">
    <source>
        <dbReference type="ARBA" id="ARBA00022692"/>
    </source>
</evidence>
<dbReference type="InterPro" id="IPR038076">
    <property type="entry name" value="MgtE_N_sf"/>
</dbReference>
<keyword evidence="3" id="KW-0813">Transport</keyword>
<evidence type="ECO:0000256" key="5">
    <source>
        <dbReference type="ARBA" id="ARBA00022842"/>
    </source>
</evidence>
<dbReference type="SUPFAM" id="SSF161093">
    <property type="entry name" value="MgtE membrane domain-like"/>
    <property type="match status" value="1"/>
</dbReference>